<feature type="region of interest" description="Disordered" evidence="1">
    <location>
        <begin position="233"/>
        <end position="317"/>
    </location>
</feature>
<feature type="compositionally biased region" description="Low complexity" evidence="1">
    <location>
        <begin position="235"/>
        <end position="246"/>
    </location>
</feature>
<dbReference type="Proteomes" id="UP000305778">
    <property type="component" value="Unassembled WGS sequence"/>
</dbReference>
<keyword evidence="2" id="KW-1133">Transmembrane helix</keyword>
<feature type="compositionally biased region" description="Polar residues" evidence="1">
    <location>
        <begin position="251"/>
        <end position="264"/>
    </location>
</feature>
<evidence type="ECO:0000256" key="1">
    <source>
        <dbReference type="SAM" id="MobiDB-lite"/>
    </source>
</evidence>
<comment type="caution">
    <text evidence="3">The sequence shown here is derived from an EMBL/GenBank/DDBJ whole genome shotgun (WGS) entry which is preliminary data.</text>
</comment>
<evidence type="ECO:0000313" key="3">
    <source>
        <dbReference type="EMBL" id="TKA03282.1"/>
    </source>
</evidence>
<keyword evidence="2" id="KW-0812">Transmembrane</keyword>
<name>A0A4U0S334_9ACTN</name>
<evidence type="ECO:0000313" key="4">
    <source>
        <dbReference type="Proteomes" id="UP000305778"/>
    </source>
</evidence>
<feature type="region of interest" description="Disordered" evidence="1">
    <location>
        <begin position="135"/>
        <end position="176"/>
    </location>
</feature>
<sequence>MSDNRTRSQDRLDWLDDAVVERLLRGEAAGARAEPLARLLAAAARPSAVDPVREEAALTAFRTVHDEDALVAGSRIPGLARLRGRRPGGARRAVRPAKALAGALVATAALGGVAVAAGALPTPFGGGSTWPVLTHSAAGSGQHASAVPGGTYSATPDQDRPAGGTSRGVPSPTPAATVGAVAAGKLCRAYSAAKTRGEEMDDASYQQLKRAAGGRQAMYGYCAGLLGWDRAGSWTQPGTDSGTDTGTGAGKSQSPTNGSEQQSWDAGGGSSGGGGSDTSAGGDGSNAGSGKGDAGGIGHGTGNGMSGVGSDGAGRGR</sequence>
<evidence type="ECO:0000256" key="2">
    <source>
        <dbReference type="SAM" id="Phobius"/>
    </source>
</evidence>
<reference evidence="3 4" key="1">
    <citation type="submission" date="2019-04" db="EMBL/GenBank/DDBJ databases">
        <title>Streptomyces oryziradicis sp. nov., a novel actinomycete isolated from rhizosphere soil of rice (Oryza sativa L.).</title>
        <authorList>
            <person name="Li C."/>
        </authorList>
    </citation>
    <scope>NUCLEOTIDE SEQUENCE [LARGE SCALE GENOMIC DNA]</scope>
    <source>
        <strain evidence="3 4">NEAU-C40</strain>
    </source>
</reference>
<accession>A0A4U0S334</accession>
<protein>
    <submittedName>
        <fullName evidence="3">Uncharacterized protein</fullName>
    </submittedName>
</protein>
<organism evidence="3 4">
    <name type="scientific">Actinacidiphila oryziradicis</name>
    <dbReference type="NCBI Taxonomy" id="2571141"/>
    <lineage>
        <taxon>Bacteria</taxon>
        <taxon>Bacillati</taxon>
        <taxon>Actinomycetota</taxon>
        <taxon>Actinomycetes</taxon>
        <taxon>Kitasatosporales</taxon>
        <taxon>Streptomycetaceae</taxon>
        <taxon>Actinacidiphila</taxon>
    </lineage>
</organism>
<gene>
    <name evidence="3" type="ORF">FCI23_36110</name>
</gene>
<feature type="compositionally biased region" description="Gly residues" evidence="1">
    <location>
        <begin position="266"/>
        <end position="317"/>
    </location>
</feature>
<keyword evidence="2" id="KW-0472">Membrane</keyword>
<feature type="transmembrane region" description="Helical" evidence="2">
    <location>
        <begin position="99"/>
        <end position="120"/>
    </location>
</feature>
<proteinExistence type="predicted"/>
<keyword evidence="4" id="KW-1185">Reference proteome</keyword>
<dbReference type="RefSeq" id="WP_136728408.1">
    <property type="nucleotide sequence ID" value="NZ_SUMC01000053.1"/>
</dbReference>
<dbReference type="OrthoDB" id="4338180at2"/>
<feature type="compositionally biased region" description="Low complexity" evidence="1">
    <location>
        <begin position="135"/>
        <end position="146"/>
    </location>
</feature>
<dbReference type="AlphaFoldDB" id="A0A4U0S334"/>
<dbReference type="EMBL" id="SUMC01000053">
    <property type="protein sequence ID" value="TKA03282.1"/>
    <property type="molecule type" value="Genomic_DNA"/>
</dbReference>